<dbReference type="InterPro" id="IPR029060">
    <property type="entry name" value="PIN-like_dom_sf"/>
</dbReference>
<dbReference type="OrthoDB" id="9798990at2"/>
<accession>A0A370L738</accession>
<dbReference type="EMBL" id="QQTP01000004">
    <property type="protein sequence ID" value="RDJ26001.1"/>
    <property type="molecule type" value="Genomic_DNA"/>
</dbReference>
<reference evidence="3" key="1">
    <citation type="submission" date="2018-07" db="EMBL/GenBank/DDBJ databases">
        <authorList>
            <person name="Safronova V.I."/>
            <person name="Chirak E.R."/>
            <person name="Sazanova A.L."/>
        </authorList>
    </citation>
    <scope>NUCLEOTIDE SEQUENCE [LARGE SCALE GENOMIC DNA]</scope>
    <source>
        <strain evidence="3">RCAM04685</strain>
    </source>
</reference>
<gene>
    <name evidence="2" type="ORF">DWE98_09090</name>
</gene>
<name>A0A370L738_9HYPH</name>
<dbReference type="SUPFAM" id="SSF88723">
    <property type="entry name" value="PIN domain-like"/>
    <property type="match status" value="1"/>
</dbReference>
<dbReference type="InterPro" id="IPR041705">
    <property type="entry name" value="PIN_Sll0205"/>
</dbReference>
<proteinExistence type="predicted"/>
<evidence type="ECO:0000313" key="2">
    <source>
        <dbReference type="EMBL" id="RDJ26001.1"/>
    </source>
</evidence>
<comment type="caution">
    <text evidence="2">The sequence shown here is derived from an EMBL/GenBank/DDBJ whole genome shotgun (WGS) entry which is preliminary data.</text>
</comment>
<evidence type="ECO:0000259" key="1">
    <source>
        <dbReference type="Pfam" id="PF01850"/>
    </source>
</evidence>
<dbReference type="PANTHER" id="PTHR36173">
    <property type="entry name" value="RIBONUCLEASE VAPC16-RELATED"/>
    <property type="match status" value="1"/>
</dbReference>
<dbReference type="AlphaFoldDB" id="A0A370L738"/>
<protein>
    <submittedName>
        <fullName evidence="2">Type II toxin-antitoxin system VapC family toxin</fullName>
    </submittedName>
</protein>
<dbReference type="InterPro" id="IPR052919">
    <property type="entry name" value="TA_system_RNase"/>
</dbReference>
<dbReference type="Gene3D" id="3.40.50.1010">
    <property type="entry name" value="5'-nuclease"/>
    <property type="match status" value="1"/>
</dbReference>
<dbReference type="PANTHER" id="PTHR36173:SF2">
    <property type="entry name" value="RIBONUCLEASE VAPC16"/>
    <property type="match status" value="1"/>
</dbReference>
<organism evidence="2 3">
    <name type="scientific">Bosea caraganae</name>
    <dbReference type="NCBI Taxonomy" id="2763117"/>
    <lineage>
        <taxon>Bacteria</taxon>
        <taxon>Pseudomonadati</taxon>
        <taxon>Pseudomonadota</taxon>
        <taxon>Alphaproteobacteria</taxon>
        <taxon>Hyphomicrobiales</taxon>
        <taxon>Boseaceae</taxon>
        <taxon>Bosea</taxon>
    </lineage>
</organism>
<keyword evidence="3" id="KW-1185">Reference proteome</keyword>
<evidence type="ECO:0000313" key="3">
    <source>
        <dbReference type="Proteomes" id="UP000255207"/>
    </source>
</evidence>
<dbReference type="CDD" id="cd09872">
    <property type="entry name" value="PIN_Sll0205-like"/>
    <property type="match status" value="1"/>
</dbReference>
<dbReference type="Proteomes" id="UP000255207">
    <property type="component" value="Unassembled WGS sequence"/>
</dbReference>
<feature type="domain" description="PIN" evidence="1">
    <location>
        <begin position="4"/>
        <end position="122"/>
    </location>
</feature>
<dbReference type="Pfam" id="PF01850">
    <property type="entry name" value="PIN"/>
    <property type="match status" value="1"/>
</dbReference>
<dbReference type="InterPro" id="IPR002716">
    <property type="entry name" value="PIN_dom"/>
</dbReference>
<sequence length="128" mass="13847">MRLLLDTSALLWFWLGGRALRPQVLGPILDRNNQVHVSSISAMEIATKHRVGKLPGVENVLATFADALAADGFIALPLSNEHALLAGAIPGEHRDPFDRMLAAQAIIEELTIVSSDAAFDALGARRLW</sequence>